<evidence type="ECO:0000313" key="3">
    <source>
        <dbReference type="Proteomes" id="UP000005150"/>
    </source>
</evidence>
<feature type="transmembrane region" description="Helical" evidence="1">
    <location>
        <begin position="21"/>
        <end position="40"/>
    </location>
</feature>
<dbReference type="OrthoDB" id="9895178at2"/>
<keyword evidence="1" id="KW-0812">Transmembrane</keyword>
<dbReference type="PATRIC" id="fig|997887.3.peg.2910"/>
<evidence type="ECO:0000313" key="2">
    <source>
        <dbReference type="EMBL" id="EIY62185.1"/>
    </source>
</evidence>
<dbReference type="Proteomes" id="UP000005150">
    <property type="component" value="Unassembled WGS sequence"/>
</dbReference>
<dbReference type="AlphaFoldDB" id="I8YGB4"/>
<keyword evidence="1" id="KW-1133">Transmembrane helix</keyword>
<organism evidence="2 3">
    <name type="scientific">Bacteroides salyersiae CL02T12C01</name>
    <dbReference type="NCBI Taxonomy" id="997887"/>
    <lineage>
        <taxon>Bacteria</taxon>
        <taxon>Pseudomonadati</taxon>
        <taxon>Bacteroidota</taxon>
        <taxon>Bacteroidia</taxon>
        <taxon>Bacteroidales</taxon>
        <taxon>Bacteroidaceae</taxon>
        <taxon>Bacteroides</taxon>
    </lineage>
</organism>
<comment type="caution">
    <text evidence="2">The sequence shown here is derived from an EMBL/GenBank/DDBJ whole genome shotgun (WGS) entry which is preliminary data.</text>
</comment>
<dbReference type="RefSeq" id="WP_007480729.1">
    <property type="nucleotide sequence ID" value="NZ_JH724308.1"/>
</dbReference>
<feature type="transmembrane region" description="Helical" evidence="1">
    <location>
        <begin position="80"/>
        <end position="103"/>
    </location>
</feature>
<keyword evidence="1" id="KW-0472">Membrane</keyword>
<name>I8YGB4_9BACE</name>
<dbReference type="EMBL" id="AGXV01000032">
    <property type="protein sequence ID" value="EIY62185.1"/>
    <property type="molecule type" value="Genomic_DNA"/>
</dbReference>
<sequence length="168" mass="19305">MNSADKYITNEYKALLHNATVILSIVLFAIIGINAILAIIAPSWTIRLFVSIGLIMSVGSVWLLYTSIKHFIDYRDHLVIIKWIGAFLCLLIGLLPAMLYIYLNLDWTLLSNYGKKAIDIYWSIENMILPLAFGILVSLIYWTLTIQLYKKSYTTYLCINKKEEIYGK</sequence>
<keyword evidence="3" id="KW-1185">Reference proteome</keyword>
<dbReference type="GeneID" id="93117002"/>
<dbReference type="HOGENOM" id="CLU_1583262_0_0_10"/>
<reference evidence="2 3" key="1">
    <citation type="submission" date="2012-02" db="EMBL/GenBank/DDBJ databases">
        <title>The Genome Sequence of Bacteroides salyersiae CL02T12C01.</title>
        <authorList>
            <consortium name="The Broad Institute Genome Sequencing Platform"/>
            <person name="Earl A."/>
            <person name="Ward D."/>
            <person name="Feldgarden M."/>
            <person name="Gevers D."/>
            <person name="Zitomersky N.L."/>
            <person name="Coyne M.J."/>
            <person name="Comstock L.E."/>
            <person name="Young S.K."/>
            <person name="Zeng Q."/>
            <person name="Gargeya S."/>
            <person name="Fitzgerald M."/>
            <person name="Haas B."/>
            <person name="Abouelleil A."/>
            <person name="Alvarado L."/>
            <person name="Arachchi H.M."/>
            <person name="Berlin A."/>
            <person name="Chapman S.B."/>
            <person name="Gearin G."/>
            <person name="Goldberg J."/>
            <person name="Griggs A."/>
            <person name="Gujja S."/>
            <person name="Hansen M."/>
            <person name="Heiman D."/>
            <person name="Howarth C."/>
            <person name="Larimer J."/>
            <person name="Lui A."/>
            <person name="MacDonald P.J.P."/>
            <person name="McCowen C."/>
            <person name="Montmayeur A."/>
            <person name="Murphy C."/>
            <person name="Neiman D."/>
            <person name="Pearson M."/>
            <person name="Priest M."/>
            <person name="Roberts A."/>
            <person name="Saif S."/>
            <person name="Shea T."/>
            <person name="Sisk P."/>
            <person name="Stolte C."/>
            <person name="Sykes S."/>
            <person name="Wortman J."/>
            <person name="Nusbaum C."/>
            <person name="Birren B."/>
        </authorList>
    </citation>
    <scope>NUCLEOTIDE SEQUENCE [LARGE SCALE GENOMIC DNA]</scope>
    <source>
        <strain evidence="2 3">CL02T12C01</strain>
    </source>
</reference>
<gene>
    <name evidence="2" type="ORF">HMPREF1071_02805</name>
</gene>
<proteinExistence type="predicted"/>
<feature type="transmembrane region" description="Helical" evidence="1">
    <location>
        <begin position="46"/>
        <end position="68"/>
    </location>
</feature>
<evidence type="ECO:0000256" key="1">
    <source>
        <dbReference type="SAM" id="Phobius"/>
    </source>
</evidence>
<protein>
    <submittedName>
        <fullName evidence="2">Uncharacterized protein</fullName>
    </submittedName>
</protein>
<feature type="transmembrane region" description="Helical" evidence="1">
    <location>
        <begin position="123"/>
        <end position="144"/>
    </location>
</feature>
<accession>I8YGB4</accession>